<dbReference type="AlphaFoldDB" id="A0AAN6GH86"/>
<comment type="caution">
    <text evidence="1">The sequence shown here is derived from an EMBL/GenBank/DDBJ whole genome shotgun (WGS) entry which is preliminary data.</text>
</comment>
<evidence type="ECO:0000313" key="1">
    <source>
        <dbReference type="EMBL" id="KAK0540213.1"/>
    </source>
</evidence>
<accession>A0AAN6GH86</accession>
<organism evidence="1 2">
    <name type="scientific">Tilletia horrida</name>
    <dbReference type="NCBI Taxonomy" id="155126"/>
    <lineage>
        <taxon>Eukaryota</taxon>
        <taxon>Fungi</taxon>
        <taxon>Dikarya</taxon>
        <taxon>Basidiomycota</taxon>
        <taxon>Ustilaginomycotina</taxon>
        <taxon>Exobasidiomycetes</taxon>
        <taxon>Tilletiales</taxon>
        <taxon>Tilletiaceae</taxon>
        <taxon>Tilletia</taxon>
    </lineage>
</organism>
<gene>
    <name evidence="1" type="primary">SUS1</name>
    <name evidence="1" type="ORF">OC842_000606</name>
</gene>
<dbReference type="InterPro" id="IPR038212">
    <property type="entry name" value="TF_EnY2_sf"/>
</dbReference>
<sequence>MADAQAQAQAQAHHQQQEDDISELFSALHQRMVQSGDWNRILGILRRMLEDCGYEEALQTFATEQAREQERLQLRPLLAVLSPHAKETLPTHVREHIGALIRDFLDRNVEDA</sequence>
<dbReference type="GO" id="GO:0003713">
    <property type="term" value="F:transcription coactivator activity"/>
    <property type="evidence" value="ECO:0007669"/>
    <property type="project" value="InterPro"/>
</dbReference>
<dbReference type="PANTHER" id="PTHR12514">
    <property type="entry name" value="ENHANCER OF YELLOW 2 TRANSCRIPTION FACTOR"/>
    <property type="match status" value="1"/>
</dbReference>
<dbReference type="Gene3D" id="1.10.246.140">
    <property type="match status" value="1"/>
</dbReference>
<dbReference type="GO" id="GO:0000124">
    <property type="term" value="C:SAGA complex"/>
    <property type="evidence" value="ECO:0007669"/>
    <property type="project" value="InterPro"/>
</dbReference>
<dbReference type="Pfam" id="PF10163">
    <property type="entry name" value="EnY2"/>
    <property type="match status" value="1"/>
</dbReference>
<dbReference type="InterPro" id="IPR018783">
    <property type="entry name" value="TF_ENY2"/>
</dbReference>
<dbReference type="GO" id="GO:0005643">
    <property type="term" value="C:nuclear pore"/>
    <property type="evidence" value="ECO:0007669"/>
    <property type="project" value="InterPro"/>
</dbReference>
<evidence type="ECO:0000313" key="2">
    <source>
        <dbReference type="Proteomes" id="UP001176521"/>
    </source>
</evidence>
<proteinExistence type="predicted"/>
<keyword evidence="2" id="KW-1185">Reference proteome</keyword>
<dbReference type="GO" id="GO:0006406">
    <property type="term" value="P:mRNA export from nucleus"/>
    <property type="evidence" value="ECO:0007669"/>
    <property type="project" value="InterPro"/>
</dbReference>
<name>A0AAN6GH86_9BASI</name>
<dbReference type="Proteomes" id="UP001176521">
    <property type="component" value="Unassembled WGS sequence"/>
</dbReference>
<dbReference type="EMBL" id="JAPDMQ010000017">
    <property type="protein sequence ID" value="KAK0540213.1"/>
    <property type="molecule type" value="Genomic_DNA"/>
</dbReference>
<protein>
    <submittedName>
        <fullName evidence="1">SAGA histone acetylase and TREX-2 complexes component</fullName>
    </submittedName>
</protein>
<reference evidence="1" key="1">
    <citation type="journal article" date="2023" name="PhytoFront">
        <title>Draft Genome Resources of Seven Strains of Tilletia horrida, Causal Agent of Kernel Smut of Rice.</title>
        <authorList>
            <person name="Khanal S."/>
            <person name="Antony Babu S."/>
            <person name="Zhou X.G."/>
        </authorList>
    </citation>
    <scope>NUCLEOTIDE SEQUENCE</scope>
    <source>
        <strain evidence="1">TX3</strain>
    </source>
</reference>